<dbReference type="GO" id="GO:0042147">
    <property type="term" value="P:retrograde transport, endosome to Golgi"/>
    <property type="evidence" value="ECO:0007669"/>
    <property type="project" value="UniProtKB-UniRule"/>
</dbReference>
<name>A0A438IY62_VITVI</name>
<keyword evidence="4" id="KW-1133">Transmembrane helix</keyword>
<proteinExistence type="inferred from homology"/>
<organism evidence="5 6">
    <name type="scientific">Vitis vinifera</name>
    <name type="common">Grape</name>
    <dbReference type="NCBI Taxonomy" id="29760"/>
    <lineage>
        <taxon>Eukaryota</taxon>
        <taxon>Viridiplantae</taxon>
        <taxon>Streptophyta</taxon>
        <taxon>Embryophyta</taxon>
        <taxon>Tracheophyta</taxon>
        <taxon>Spermatophyta</taxon>
        <taxon>Magnoliopsida</taxon>
        <taxon>eudicotyledons</taxon>
        <taxon>Gunneridae</taxon>
        <taxon>Pentapetalae</taxon>
        <taxon>rosids</taxon>
        <taxon>Vitales</taxon>
        <taxon>Vitaceae</taxon>
        <taxon>Viteae</taxon>
        <taxon>Vitis</taxon>
    </lineage>
</organism>
<dbReference type="GO" id="GO:0005829">
    <property type="term" value="C:cytosol"/>
    <property type="evidence" value="ECO:0007669"/>
    <property type="project" value="GOC"/>
</dbReference>
<dbReference type="AlphaFoldDB" id="A0A438IY62"/>
<evidence type="ECO:0000313" key="5">
    <source>
        <dbReference type="EMBL" id="RVX01609.1"/>
    </source>
</evidence>
<dbReference type="GO" id="GO:0015031">
    <property type="term" value="P:protein transport"/>
    <property type="evidence" value="ECO:0007669"/>
    <property type="project" value="UniProtKB-UniRule"/>
</dbReference>
<feature type="compositionally biased region" description="Basic residues" evidence="3">
    <location>
        <begin position="477"/>
        <end position="487"/>
    </location>
</feature>
<dbReference type="InterPro" id="IPR014812">
    <property type="entry name" value="Vps51"/>
</dbReference>
<gene>
    <name evidence="5" type="primary">VPS51_1</name>
    <name evidence="5" type="ORF">CK203_017562</name>
</gene>
<dbReference type="GO" id="GO:0006869">
    <property type="term" value="P:lipid transport"/>
    <property type="evidence" value="ECO:0007669"/>
    <property type="project" value="UniProtKB-UniRule"/>
</dbReference>
<keyword evidence="2" id="KW-0653">Protein transport</keyword>
<dbReference type="PANTHER" id="PTHR15954">
    <property type="entry name" value="VACUOLAR PROTEIN SORTING-ASSOCIATED PROTEIN 51 HOMOLOG"/>
    <property type="match status" value="1"/>
</dbReference>
<comment type="function">
    <text evidence="2">Acts as component of the GARP complex that is involved in retrograde transport from early and late endosomes to the trans-Golgi network (TGN).</text>
</comment>
<evidence type="ECO:0000256" key="4">
    <source>
        <dbReference type="SAM" id="Phobius"/>
    </source>
</evidence>
<dbReference type="GO" id="GO:0000938">
    <property type="term" value="C:GARP complex"/>
    <property type="evidence" value="ECO:0007669"/>
    <property type="project" value="UniProtKB-UniRule"/>
</dbReference>
<comment type="subcellular location">
    <subcellularLocation>
        <location evidence="2">Golgi apparatus</location>
        <location evidence="2">trans-Golgi network</location>
    </subcellularLocation>
</comment>
<feature type="region of interest" description="Disordered" evidence="3">
    <location>
        <begin position="331"/>
        <end position="351"/>
    </location>
</feature>
<comment type="subunit">
    <text evidence="2">Component of the Golgi-associated retrograde protein (GARP) complex.</text>
</comment>
<dbReference type="GO" id="GO:0007030">
    <property type="term" value="P:Golgi organization"/>
    <property type="evidence" value="ECO:0007669"/>
    <property type="project" value="UniProtKB-UniRule"/>
</dbReference>
<evidence type="ECO:0000256" key="1">
    <source>
        <dbReference type="ARBA" id="ARBA00006080"/>
    </source>
</evidence>
<feature type="transmembrane region" description="Helical" evidence="4">
    <location>
        <begin position="258"/>
        <end position="280"/>
    </location>
</feature>
<dbReference type="Proteomes" id="UP000288805">
    <property type="component" value="Unassembled WGS sequence"/>
</dbReference>
<keyword evidence="2" id="KW-0333">Golgi apparatus</keyword>
<feature type="region of interest" description="Disordered" evidence="3">
    <location>
        <begin position="476"/>
        <end position="508"/>
    </location>
</feature>
<reference evidence="5 6" key="1">
    <citation type="journal article" date="2018" name="PLoS Genet.">
        <title>Population sequencing reveals clonal diversity and ancestral inbreeding in the grapevine cultivar Chardonnay.</title>
        <authorList>
            <person name="Roach M.J."/>
            <person name="Johnson D.L."/>
            <person name="Bohlmann J."/>
            <person name="van Vuuren H.J."/>
            <person name="Jones S.J."/>
            <person name="Pretorius I.S."/>
            <person name="Schmidt S.A."/>
            <person name="Borneman A.R."/>
        </authorList>
    </citation>
    <scope>NUCLEOTIDE SEQUENCE [LARGE SCALE GENOMIC DNA]</scope>
    <source>
        <strain evidence="6">cv. Chardonnay</strain>
        <tissue evidence="5">Leaf</tissue>
    </source>
</reference>
<accession>A0A438IY62</accession>
<protein>
    <recommendedName>
        <fullName evidence="2">Vacuolar protein sorting-associated protein 51 homolog</fullName>
    </recommendedName>
</protein>
<keyword evidence="2" id="KW-0813">Transport</keyword>
<comment type="similarity">
    <text evidence="1 2">Belongs to the VPS51 family.</text>
</comment>
<evidence type="ECO:0000313" key="6">
    <source>
        <dbReference type="Proteomes" id="UP000288805"/>
    </source>
</evidence>
<dbReference type="PANTHER" id="PTHR15954:SF4">
    <property type="entry name" value="VACUOLAR PROTEIN SORTING-ASSOCIATED PROTEIN 51 HOMOLOG"/>
    <property type="match status" value="1"/>
</dbReference>
<keyword evidence="2" id="KW-0445">Lipid transport</keyword>
<sequence>MAADDIPLDDKAKRMRDLLSSFYAPDPSTASNTSSKYVSLDAINTTSFDADQYMNLLSVLTFPYSELSEDKIEMLLSTKSNLEGLLQRHVEMAAEIKILTLTCRYPLIERYLPVNSNNYLLKDIEAMAHDETFYDFIFCGKEQFIYDLPTRLGKCIKSEAYADAVRFYTGAMPIFEEKVCLDSESVQVRAEAVVLLKQLNFQSFQEMHFLSKVLLLVLMPESTCTFQLETFGPLRKVNYVLNGLQASFMYQSRRFTELSVAVNIYLCLCLSYYGVGGFYWPLLELLWRGWFVLAFFFFCPGACGQLEGKLLETLEKYLITLQLNSRAISTTSLDSDEPSKQGSSSDALPGTAHEASTREFVEAVHAYRLIFPDSEDQLIKLAQDLVTKHFESTQQQIRKQISSSDLLGILRVIWTDVLLMEEVLPEAALSDFSLEAAHVAVKQYVASTFSNLLLNVSGQGALRKSKVDRRDALTKVQTKKGRGRRRTSFAGFTGGKQEGSNSRQHGHLTGLPSALDDNLGLLVKLRDFIIDWVQEGFQDFFGSLNDQFLSLSGKNHSISEHQGLTEGTQGEKFLAGLVLVLAQLSVFIEQSAIPRITEARSHQIAI</sequence>
<keyword evidence="4" id="KW-0472">Membrane</keyword>
<keyword evidence="4" id="KW-0812">Transmembrane</keyword>
<dbReference type="EMBL" id="QGNW01000075">
    <property type="protein sequence ID" value="RVX01609.1"/>
    <property type="molecule type" value="Genomic_DNA"/>
</dbReference>
<evidence type="ECO:0000256" key="3">
    <source>
        <dbReference type="SAM" id="MobiDB-lite"/>
    </source>
</evidence>
<evidence type="ECO:0000256" key="2">
    <source>
        <dbReference type="RuleBase" id="RU368010"/>
    </source>
</evidence>
<comment type="caution">
    <text evidence="5">The sequence shown here is derived from an EMBL/GenBank/DDBJ whole genome shotgun (WGS) entry which is preliminary data.</text>
</comment>